<proteinExistence type="inferred from homology"/>
<reference evidence="2" key="1">
    <citation type="submission" date="2020-05" db="EMBL/GenBank/DDBJ databases">
        <authorList>
            <person name="Chiriac C."/>
            <person name="Salcher M."/>
            <person name="Ghai R."/>
            <person name="Kavagutti S V."/>
        </authorList>
    </citation>
    <scope>NUCLEOTIDE SEQUENCE</scope>
</reference>
<dbReference type="PANTHER" id="PTHR34300">
    <property type="entry name" value="QUEUOSINE PRECURSOR TRANSPORTER-RELATED"/>
    <property type="match status" value="1"/>
</dbReference>
<keyword evidence="1" id="KW-1133">Transmembrane helix</keyword>
<feature type="transmembrane region" description="Helical" evidence="1">
    <location>
        <begin position="201"/>
        <end position="227"/>
    </location>
</feature>
<organism evidence="2">
    <name type="scientific">freshwater metagenome</name>
    <dbReference type="NCBI Taxonomy" id="449393"/>
    <lineage>
        <taxon>unclassified sequences</taxon>
        <taxon>metagenomes</taxon>
        <taxon>ecological metagenomes</taxon>
    </lineage>
</organism>
<dbReference type="NCBIfam" id="TIGR00697">
    <property type="entry name" value="queuosine precursor transporter"/>
    <property type="match status" value="1"/>
</dbReference>
<sequence>MHDGVWFRRRQNAPTTAGRRVNAGRPAAEHPCVARVSVARASMVLTRRPMTTPTLTRPHYAATGSSLYPIILAIFCSVLIISNIGATKLIEFGPLITDGGVFLFPLTYLIGDILSEVYGWKAARRAIILGFAMAILAACTFYLVQLSPPADGYENQAAFEAVLGFVPRIVLASICGFLVGQLLNAYVLVKIKERTKEKYLWARLIGSTVVGEFADTLVFCTIAFYGIITGAEFVNYVLFGYVYKTLLEVVLLPITYPVIRAIKRREPTYELQTAT</sequence>
<dbReference type="EMBL" id="CAFBNE010000030">
    <property type="protein sequence ID" value="CAB4945212.1"/>
    <property type="molecule type" value="Genomic_DNA"/>
</dbReference>
<feature type="transmembrane region" description="Helical" evidence="1">
    <location>
        <begin position="233"/>
        <end position="256"/>
    </location>
</feature>
<name>A0A6J7JSV7_9ZZZZ</name>
<feature type="transmembrane region" description="Helical" evidence="1">
    <location>
        <begin position="67"/>
        <end position="86"/>
    </location>
</feature>
<evidence type="ECO:0000313" key="2">
    <source>
        <dbReference type="EMBL" id="CAB4945212.1"/>
    </source>
</evidence>
<keyword evidence="1" id="KW-0812">Transmembrane</keyword>
<dbReference type="Pfam" id="PF02592">
    <property type="entry name" value="Vut_1"/>
    <property type="match status" value="1"/>
</dbReference>
<keyword evidence="1" id="KW-0472">Membrane</keyword>
<dbReference type="AlphaFoldDB" id="A0A6J7JSV7"/>
<feature type="transmembrane region" description="Helical" evidence="1">
    <location>
        <begin position="165"/>
        <end position="189"/>
    </location>
</feature>
<dbReference type="PANTHER" id="PTHR34300:SF2">
    <property type="entry name" value="QUEUOSINE PRECURSOR TRANSPORTER-RELATED"/>
    <property type="match status" value="1"/>
</dbReference>
<protein>
    <submittedName>
        <fullName evidence="2">Unannotated protein</fullName>
    </submittedName>
</protein>
<feature type="transmembrane region" description="Helical" evidence="1">
    <location>
        <begin position="92"/>
        <end position="114"/>
    </location>
</feature>
<dbReference type="InterPro" id="IPR003744">
    <property type="entry name" value="YhhQ"/>
</dbReference>
<gene>
    <name evidence="2" type="ORF">UFOPK3772_01185</name>
</gene>
<evidence type="ECO:0000256" key="1">
    <source>
        <dbReference type="SAM" id="Phobius"/>
    </source>
</evidence>
<accession>A0A6J7JSV7</accession>
<feature type="transmembrane region" description="Helical" evidence="1">
    <location>
        <begin position="126"/>
        <end position="145"/>
    </location>
</feature>
<dbReference type="HAMAP" id="MF_02088">
    <property type="entry name" value="Q_prec_transport"/>
    <property type="match status" value="1"/>
</dbReference>